<dbReference type="InterPro" id="IPR035899">
    <property type="entry name" value="DBL_dom_sf"/>
</dbReference>
<dbReference type="Proteomes" id="UP001178508">
    <property type="component" value="Chromosome 15"/>
</dbReference>
<reference evidence="4" key="1">
    <citation type="submission" date="2023-08" db="EMBL/GenBank/DDBJ databases">
        <authorList>
            <person name="Alioto T."/>
            <person name="Alioto T."/>
            <person name="Gomez Garrido J."/>
        </authorList>
    </citation>
    <scope>NUCLEOTIDE SEQUENCE</scope>
</reference>
<evidence type="ECO:0000313" key="5">
    <source>
        <dbReference type="Proteomes" id="UP001178508"/>
    </source>
</evidence>
<feature type="region of interest" description="Disordered" evidence="2">
    <location>
        <begin position="363"/>
        <end position="394"/>
    </location>
</feature>
<organism evidence="4 5">
    <name type="scientific">Xyrichtys novacula</name>
    <name type="common">Pearly razorfish</name>
    <name type="synonym">Hemipteronotus novacula</name>
    <dbReference type="NCBI Taxonomy" id="13765"/>
    <lineage>
        <taxon>Eukaryota</taxon>
        <taxon>Metazoa</taxon>
        <taxon>Chordata</taxon>
        <taxon>Craniata</taxon>
        <taxon>Vertebrata</taxon>
        <taxon>Euteleostomi</taxon>
        <taxon>Actinopterygii</taxon>
        <taxon>Neopterygii</taxon>
        <taxon>Teleostei</taxon>
        <taxon>Neoteleostei</taxon>
        <taxon>Acanthomorphata</taxon>
        <taxon>Eupercaria</taxon>
        <taxon>Labriformes</taxon>
        <taxon>Labridae</taxon>
        <taxon>Xyrichtys</taxon>
    </lineage>
</organism>
<dbReference type="Gene3D" id="1.20.900.10">
    <property type="entry name" value="Dbl homology (DH) domain"/>
    <property type="match status" value="1"/>
</dbReference>
<sequence>MKPQEAELVTEISKLQCMVSELKTGFTSALLELSQIQHGDTYLREELEENRRSCQKKAHRLETLVESLREELGVMQCQILQLYSNKQRPLQDGKSSTCKQRDSGDPAEPPCEQNPSGCASASTACLSRGKLLLHCFLQGLKAGLSEGTDARHQVAMQLLHSEWEYVSTLNQLYDRYKNLPPHQMSVEPHQTYLKFVEQLLQRHLLFRNTLQERLSAEHWKSLVGDILVQLIGQNDTAFSDMYVGYTTTLASFLSLEFNRLNHSEKSSKTQSGQMEREEMKLLSLLLAPVSRVHSYLSHIQNLLQWTSKEHPDCSLLLGTERALRSILSRCHVILEEGVRWGGEEGGAGQSSCSDAAAAGPSAHCCRRNQQPREGQQESSSAAHRDHQQPAGLTNGVDGCHSMRLECWSCSPVRRKTCGRDQTIQNQPARDCGHAYCSLLTPDATGWGENSDSGQGTFSHPTGKGTSELGASHTNHSLEDCETDPDDTSAFDYSSVTSCSPDGTLRRETMCSNSGEDEEEEEEDSQVPVLLKPSYSQQQQREAPRERTVCLRWQIPRLTPHPPLRNTAGPCADGPTPCLVSSYGKRLVSVRKGSPPLHPKSAFRPIWDDPSKQLADSAPERDNRQGFIPIQGAARQSFQNFNPSRENLRPGLSQQRGANHAAAINSGGLWDDSEDSEGPCSTV</sequence>
<feature type="compositionally biased region" description="Polar residues" evidence="2">
    <location>
        <begin position="88"/>
        <end position="98"/>
    </location>
</feature>
<dbReference type="PROSITE" id="PS50010">
    <property type="entry name" value="DH_2"/>
    <property type="match status" value="1"/>
</dbReference>
<feature type="region of interest" description="Disordered" evidence="2">
    <location>
        <begin position="590"/>
        <end position="623"/>
    </location>
</feature>
<dbReference type="PANTHER" id="PTHR46944">
    <property type="entry name" value="RHO GUANINE NUCLEOTIDE EXCHANGE FACTOR 33"/>
    <property type="match status" value="1"/>
</dbReference>
<evidence type="ECO:0000256" key="1">
    <source>
        <dbReference type="SAM" id="Coils"/>
    </source>
</evidence>
<keyword evidence="1" id="KW-0175">Coiled coil</keyword>
<dbReference type="SUPFAM" id="SSF48065">
    <property type="entry name" value="DBL homology domain (DH-domain)"/>
    <property type="match status" value="1"/>
</dbReference>
<proteinExistence type="predicted"/>
<feature type="region of interest" description="Disordered" evidence="2">
    <location>
        <begin position="447"/>
        <end position="544"/>
    </location>
</feature>
<dbReference type="GO" id="GO:0005085">
    <property type="term" value="F:guanyl-nucleotide exchange factor activity"/>
    <property type="evidence" value="ECO:0007669"/>
    <property type="project" value="InterPro"/>
</dbReference>
<dbReference type="EMBL" id="OY660878">
    <property type="protein sequence ID" value="CAJ1074817.1"/>
    <property type="molecule type" value="Genomic_DNA"/>
</dbReference>
<evidence type="ECO:0000256" key="2">
    <source>
        <dbReference type="SAM" id="MobiDB-lite"/>
    </source>
</evidence>
<feature type="coiled-coil region" evidence="1">
    <location>
        <begin position="44"/>
        <end position="78"/>
    </location>
</feature>
<dbReference type="Pfam" id="PF00621">
    <property type="entry name" value="RhoGEF"/>
    <property type="match status" value="1"/>
</dbReference>
<gene>
    <name evidence="4" type="ORF">XNOV1_A018021</name>
</gene>
<feature type="compositionally biased region" description="Polar residues" evidence="2">
    <location>
        <begin position="447"/>
        <end position="459"/>
    </location>
</feature>
<feature type="compositionally biased region" description="Polar residues" evidence="2">
    <location>
        <begin position="367"/>
        <end position="381"/>
    </location>
</feature>
<protein>
    <submittedName>
        <fullName evidence="4">Rho guanine nucleotide exchange factor 33 isoform X1</fullName>
    </submittedName>
</protein>
<keyword evidence="5" id="KW-1185">Reference proteome</keyword>
<dbReference type="PANTHER" id="PTHR46944:SF1">
    <property type="entry name" value="RHO GUANINE NUCLEOTIDE EXCHANGE FACTOR 33"/>
    <property type="match status" value="1"/>
</dbReference>
<evidence type="ECO:0000313" key="4">
    <source>
        <dbReference type="EMBL" id="CAJ1074817.1"/>
    </source>
</evidence>
<feature type="region of interest" description="Disordered" evidence="2">
    <location>
        <begin position="640"/>
        <end position="682"/>
    </location>
</feature>
<dbReference type="InterPro" id="IPR042849">
    <property type="entry name" value="ARHGEF33"/>
</dbReference>
<accession>A0AAV1GMP0</accession>
<feature type="domain" description="DH" evidence="3">
    <location>
        <begin position="150"/>
        <end position="333"/>
    </location>
</feature>
<feature type="compositionally biased region" description="Polar residues" evidence="2">
    <location>
        <begin position="490"/>
        <end position="500"/>
    </location>
</feature>
<dbReference type="AlphaFoldDB" id="A0AAV1GMP0"/>
<feature type="compositionally biased region" description="Acidic residues" evidence="2">
    <location>
        <begin position="479"/>
        <end position="488"/>
    </location>
</feature>
<dbReference type="InterPro" id="IPR000219">
    <property type="entry name" value="DH_dom"/>
</dbReference>
<feature type="compositionally biased region" description="Acidic residues" evidence="2">
    <location>
        <begin position="514"/>
        <end position="524"/>
    </location>
</feature>
<evidence type="ECO:0000259" key="3">
    <source>
        <dbReference type="PROSITE" id="PS50010"/>
    </source>
</evidence>
<name>A0AAV1GMP0_XYRNO</name>
<feature type="region of interest" description="Disordered" evidence="2">
    <location>
        <begin position="88"/>
        <end position="114"/>
    </location>
</feature>